<dbReference type="PANTHER" id="PTHR10131:SF161">
    <property type="entry name" value="F26K24.24 PROTEIN"/>
    <property type="match status" value="1"/>
</dbReference>
<evidence type="ECO:0000313" key="7">
    <source>
        <dbReference type="EMBL" id="KAK9705565.1"/>
    </source>
</evidence>
<dbReference type="Pfam" id="PF02176">
    <property type="entry name" value="zf-TRAF"/>
    <property type="match status" value="1"/>
</dbReference>
<feature type="zinc finger region" description="TRAF-type" evidence="4">
    <location>
        <begin position="219"/>
        <end position="275"/>
    </location>
</feature>
<evidence type="ECO:0000259" key="6">
    <source>
        <dbReference type="PROSITE" id="PS50145"/>
    </source>
</evidence>
<feature type="compositionally biased region" description="Polar residues" evidence="5">
    <location>
        <begin position="365"/>
        <end position="379"/>
    </location>
</feature>
<sequence>MMETDTSFTEVDLRQEKFEDVSDEGEKFHCDLSDKEMVHKIALVLLEGLSTTCVDNTTGDIFRSPGTVAAEIRKEMLEYLTERSRSFVAESLIIEGRPEEEISDQPSDIISDFIEDFTTLKRNLLSRVSGWLLSETRDDKIDDFVQEMELNSFWLLDRREAIAQNLLKNVDFKNEFHCKMKFKSEAELEQHRVQCGFRTLLCENEGCSATYSAAHAEEHDSVCPFKLLSCEQKCPEILIRQEMDKHCITVCPMKPVNCPFYSIGCKATVPSCNIKQHFSDDVRSHLLLALKYLHKGASEEDLEPRAERIEQESVDRLAGMQGVRSFTNAVKNLDSKLGPFEIKKKQVMFKEYIDPEKPLKEDTKTAISEDSSPKTTESPASREPPPLELEKSNPGESLRDDAPTENTTKSVSVEPVRESTVKSEVPLVENSRNLDAGEPQTEDTRKSYLKEPQAQ</sequence>
<comment type="caution">
    <text evidence="7">The sequence shown here is derived from an EMBL/GenBank/DDBJ whole genome shotgun (WGS) entry which is preliminary data.</text>
</comment>
<dbReference type="EMBL" id="JBDFQZ010000007">
    <property type="protein sequence ID" value="KAK9705566.1"/>
    <property type="molecule type" value="Genomic_DNA"/>
</dbReference>
<dbReference type="InterPro" id="IPR013083">
    <property type="entry name" value="Znf_RING/FYVE/PHD"/>
</dbReference>
<evidence type="ECO:0000256" key="5">
    <source>
        <dbReference type="SAM" id="MobiDB-lite"/>
    </source>
</evidence>
<keyword evidence="2 4" id="KW-0863">Zinc-finger</keyword>
<dbReference type="Proteomes" id="UP001443914">
    <property type="component" value="Unassembled WGS sequence"/>
</dbReference>
<dbReference type="GO" id="GO:0008270">
    <property type="term" value="F:zinc ion binding"/>
    <property type="evidence" value="ECO:0007669"/>
    <property type="project" value="UniProtKB-KW"/>
</dbReference>
<evidence type="ECO:0000256" key="3">
    <source>
        <dbReference type="ARBA" id="ARBA00022833"/>
    </source>
</evidence>
<feature type="compositionally biased region" description="Basic and acidic residues" evidence="5">
    <location>
        <begin position="388"/>
        <end position="402"/>
    </location>
</feature>
<evidence type="ECO:0000256" key="1">
    <source>
        <dbReference type="ARBA" id="ARBA00022723"/>
    </source>
</evidence>
<keyword evidence="1 4" id="KW-0479">Metal-binding</keyword>
<dbReference type="InterPro" id="IPR001293">
    <property type="entry name" value="Znf_TRAF"/>
</dbReference>
<proteinExistence type="predicted"/>
<feature type="domain" description="TRAF-type" evidence="6">
    <location>
        <begin position="219"/>
        <end position="275"/>
    </location>
</feature>
<organism evidence="7 8">
    <name type="scientific">Saponaria officinalis</name>
    <name type="common">Common soapwort</name>
    <name type="synonym">Lychnis saponaria</name>
    <dbReference type="NCBI Taxonomy" id="3572"/>
    <lineage>
        <taxon>Eukaryota</taxon>
        <taxon>Viridiplantae</taxon>
        <taxon>Streptophyta</taxon>
        <taxon>Embryophyta</taxon>
        <taxon>Tracheophyta</taxon>
        <taxon>Spermatophyta</taxon>
        <taxon>Magnoliopsida</taxon>
        <taxon>eudicotyledons</taxon>
        <taxon>Gunneridae</taxon>
        <taxon>Pentapetalae</taxon>
        <taxon>Caryophyllales</taxon>
        <taxon>Caryophyllaceae</taxon>
        <taxon>Caryophylleae</taxon>
        <taxon>Saponaria</taxon>
    </lineage>
</organism>
<evidence type="ECO:0000256" key="2">
    <source>
        <dbReference type="ARBA" id="ARBA00022771"/>
    </source>
</evidence>
<accession>A0AAW1JPQ8</accession>
<keyword evidence="3 4" id="KW-0862">Zinc</keyword>
<dbReference type="PROSITE" id="PS50145">
    <property type="entry name" value="ZF_TRAF"/>
    <property type="match status" value="1"/>
</dbReference>
<evidence type="ECO:0000313" key="8">
    <source>
        <dbReference type="Proteomes" id="UP001443914"/>
    </source>
</evidence>
<feature type="compositionally biased region" description="Basic and acidic residues" evidence="5">
    <location>
        <begin position="354"/>
        <end position="364"/>
    </location>
</feature>
<protein>
    <recommendedName>
        <fullName evidence="6">TRAF-type domain-containing protein</fullName>
    </recommendedName>
</protein>
<dbReference type="PANTHER" id="PTHR10131">
    <property type="entry name" value="TNF RECEPTOR ASSOCIATED FACTOR"/>
    <property type="match status" value="1"/>
</dbReference>
<evidence type="ECO:0000256" key="4">
    <source>
        <dbReference type="PROSITE-ProRule" id="PRU00207"/>
    </source>
</evidence>
<keyword evidence="8" id="KW-1185">Reference proteome</keyword>
<gene>
    <name evidence="7" type="ORF">RND81_07G066800</name>
</gene>
<reference evidence="7 8" key="1">
    <citation type="submission" date="2024-03" db="EMBL/GenBank/DDBJ databases">
        <title>WGS assembly of Saponaria officinalis var. Norfolk2.</title>
        <authorList>
            <person name="Jenkins J."/>
            <person name="Shu S."/>
            <person name="Grimwood J."/>
            <person name="Barry K."/>
            <person name="Goodstein D."/>
            <person name="Schmutz J."/>
            <person name="Leebens-Mack J."/>
            <person name="Osbourn A."/>
        </authorList>
    </citation>
    <scope>NUCLEOTIDE SEQUENCE [LARGE SCALE GENOMIC DNA]</scope>
    <source>
        <strain evidence="8">cv. Norfolk2</strain>
        <strain evidence="7">JIC</strain>
        <tissue evidence="7">Leaf</tissue>
    </source>
</reference>
<feature type="region of interest" description="Disordered" evidence="5">
    <location>
        <begin position="354"/>
        <end position="455"/>
    </location>
</feature>
<name>A0AAW1JPQ8_SAPOF</name>
<dbReference type="EMBL" id="JBDFQZ010000007">
    <property type="protein sequence ID" value="KAK9705565.1"/>
    <property type="molecule type" value="Genomic_DNA"/>
</dbReference>
<dbReference type="AlphaFoldDB" id="A0AAW1JPQ8"/>
<dbReference type="SUPFAM" id="SSF49599">
    <property type="entry name" value="TRAF domain-like"/>
    <property type="match status" value="1"/>
</dbReference>
<dbReference type="Gene3D" id="3.30.40.10">
    <property type="entry name" value="Zinc/RING finger domain, C3HC4 (zinc finger)"/>
    <property type="match status" value="1"/>
</dbReference>
<dbReference type="EMBL" id="JBDFQZ010000007">
    <property type="protein sequence ID" value="KAK9705564.1"/>
    <property type="molecule type" value="Genomic_DNA"/>
</dbReference>